<dbReference type="InterPro" id="IPR034804">
    <property type="entry name" value="SQR/QFR_C/D"/>
</dbReference>
<dbReference type="PROSITE" id="PS01001">
    <property type="entry name" value="SDH_CYT_2"/>
    <property type="match status" value="1"/>
</dbReference>
<dbReference type="PIRSF" id="PIRSF000178">
    <property type="entry name" value="SDH_cyt_b560"/>
    <property type="match status" value="1"/>
</dbReference>
<comment type="cofactor">
    <cofactor evidence="8">
        <name>heme</name>
        <dbReference type="ChEBI" id="CHEBI:30413"/>
    </cofactor>
    <text evidence="8">The heme is bound between the two transmembrane subunits.</text>
</comment>
<dbReference type="Gene3D" id="1.20.1300.10">
    <property type="entry name" value="Fumarate reductase/succinate dehydrogenase, transmembrane subunit"/>
    <property type="match status" value="1"/>
</dbReference>
<evidence type="ECO:0000256" key="2">
    <source>
        <dbReference type="ARBA" id="ARBA00022617"/>
    </source>
</evidence>
<dbReference type="GO" id="GO:0009055">
    <property type="term" value="F:electron transfer activity"/>
    <property type="evidence" value="ECO:0007669"/>
    <property type="project" value="InterPro"/>
</dbReference>
<dbReference type="CDD" id="cd03499">
    <property type="entry name" value="SQR_TypeC_SdhC"/>
    <property type="match status" value="1"/>
</dbReference>
<accession>A0A0E3DB58</accession>
<dbReference type="InterPro" id="IPR018495">
    <property type="entry name" value="Succ_DH_cyt_bsu_CS"/>
</dbReference>
<feature type="transmembrane region" description="Helical" evidence="9">
    <location>
        <begin position="29"/>
        <end position="49"/>
    </location>
</feature>
<comment type="subcellular location">
    <subcellularLocation>
        <location evidence="1">Membrane</location>
        <topology evidence="1">Multi-pass membrane protein</topology>
    </subcellularLocation>
</comment>
<keyword evidence="6 8" id="KW-0408">Iron</keyword>
<dbReference type="InterPro" id="IPR014314">
    <property type="entry name" value="Succ_DH_cytb556"/>
</dbReference>
<dbReference type="SUPFAM" id="SSF81343">
    <property type="entry name" value="Fumarate reductase respiratory complex transmembrane subunits"/>
    <property type="match status" value="1"/>
</dbReference>
<organism evidence="10">
    <name type="scientific">Riquetophycus sp. HSY-2014a</name>
    <dbReference type="NCBI Taxonomy" id="1488470"/>
    <lineage>
        <taxon>Eukaryota</taxon>
        <taxon>Rhodophyta</taxon>
        <taxon>Florideophyceae</taxon>
        <taxon>Rhodymeniophycidae</taxon>
        <taxon>Peyssonneliales</taxon>
        <taxon>Peyssonneliaceae</taxon>
        <taxon>Riquetophycus</taxon>
    </lineage>
</organism>
<name>A0A0E3DB58_9FLOR</name>
<dbReference type="Pfam" id="PF01127">
    <property type="entry name" value="Sdh_cyt"/>
    <property type="match status" value="1"/>
</dbReference>
<dbReference type="EMBL" id="KJ398161">
    <property type="protein sequence ID" value="AHX02480.1"/>
    <property type="molecule type" value="Genomic_DNA"/>
</dbReference>
<dbReference type="InterPro" id="IPR000701">
    <property type="entry name" value="SuccDH_FuR_B_TM-su"/>
</dbReference>
<keyword evidence="5 9" id="KW-1133">Transmembrane helix</keyword>
<dbReference type="GO" id="GO:0006099">
    <property type="term" value="P:tricarboxylic acid cycle"/>
    <property type="evidence" value="ECO:0007669"/>
    <property type="project" value="InterPro"/>
</dbReference>
<dbReference type="NCBIfam" id="TIGR02970">
    <property type="entry name" value="succ_dehyd_cytB"/>
    <property type="match status" value="1"/>
</dbReference>
<evidence type="ECO:0000313" key="10">
    <source>
        <dbReference type="EMBL" id="AHX02480.1"/>
    </source>
</evidence>
<keyword evidence="3 9" id="KW-0812">Transmembrane</keyword>
<evidence type="ECO:0000256" key="9">
    <source>
        <dbReference type="SAM" id="Phobius"/>
    </source>
</evidence>
<evidence type="ECO:0000256" key="5">
    <source>
        <dbReference type="ARBA" id="ARBA00022989"/>
    </source>
</evidence>
<dbReference type="GO" id="GO:0016020">
    <property type="term" value="C:membrane"/>
    <property type="evidence" value="ECO:0007669"/>
    <property type="project" value="UniProtKB-SubCell"/>
</dbReference>
<evidence type="ECO:0000256" key="8">
    <source>
        <dbReference type="PIRSR" id="PIRSR000178-1"/>
    </source>
</evidence>
<reference evidence="10" key="1">
    <citation type="submission" date="2014-02" db="EMBL/GenBank/DDBJ databases">
        <title>Complete mitochondrion genomes reveal florideophycean red algal diversity.</title>
        <authorList>
            <person name="Yang E.C."/>
            <person name="Yoon H.S."/>
        </authorList>
    </citation>
    <scope>NUCLEOTIDE SEQUENCE</scope>
</reference>
<protein>
    <submittedName>
        <fullName evidence="10">Succinate:cytochrome c oxidoreductase subunit 3</fullName>
    </submittedName>
</protein>
<dbReference type="GO" id="GO:0046872">
    <property type="term" value="F:metal ion binding"/>
    <property type="evidence" value="ECO:0007669"/>
    <property type="project" value="UniProtKB-KW"/>
</dbReference>
<keyword evidence="4 8" id="KW-0479">Metal-binding</keyword>
<keyword evidence="10" id="KW-0496">Mitochondrion</keyword>
<evidence type="ECO:0000256" key="6">
    <source>
        <dbReference type="ARBA" id="ARBA00023004"/>
    </source>
</evidence>
<geneLocation type="mitochondrion" evidence="10"/>
<dbReference type="PANTHER" id="PTHR10978">
    <property type="entry name" value="SUCCINATE DEHYDROGENASE CYTOCHROME B560 SUBUNIT"/>
    <property type="match status" value="1"/>
</dbReference>
<feature type="transmembrane region" description="Helical" evidence="9">
    <location>
        <begin position="112"/>
        <end position="132"/>
    </location>
</feature>
<dbReference type="AlphaFoldDB" id="A0A0E3DB58"/>
<evidence type="ECO:0000256" key="3">
    <source>
        <dbReference type="ARBA" id="ARBA00022692"/>
    </source>
</evidence>
<dbReference type="GO" id="GO:0006121">
    <property type="term" value="P:mitochondrial electron transport, succinate to ubiquinone"/>
    <property type="evidence" value="ECO:0007669"/>
    <property type="project" value="TreeGrafter"/>
</dbReference>
<feature type="binding site" description="axial binding residue" evidence="8">
    <location>
        <position position="91"/>
    </location>
    <ligand>
        <name>heme</name>
        <dbReference type="ChEBI" id="CHEBI:30413"/>
        <note>ligand shared with second transmembrane subunit</note>
    </ligand>
    <ligandPart>
        <name>Fe</name>
        <dbReference type="ChEBI" id="CHEBI:18248"/>
    </ligandPart>
</feature>
<keyword evidence="7 9" id="KW-0472">Membrane</keyword>
<dbReference type="PROSITE" id="PS01000">
    <property type="entry name" value="SDH_CYT_1"/>
    <property type="match status" value="1"/>
</dbReference>
<evidence type="ECO:0000256" key="7">
    <source>
        <dbReference type="ARBA" id="ARBA00023136"/>
    </source>
</evidence>
<dbReference type="GO" id="GO:0005739">
    <property type="term" value="C:mitochondrion"/>
    <property type="evidence" value="ECO:0007669"/>
    <property type="project" value="GOC"/>
</dbReference>
<gene>
    <name evidence="10" type="primary">sdh3</name>
    <name evidence="10" type="ORF">Rique.mt.16</name>
</gene>
<feature type="transmembrane region" description="Helical" evidence="9">
    <location>
        <begin position="79"/>
        <end position="100"/>
    </location>
</feature>
<keyword evidence="2 8" id="KW-0349">Heme</keyword>
<proteinExistence type="predicted"/>
<sequence length="135" mass="16202">MFYKFYIYNRPISPHLLIYSPQVSSLFSIWHRITGVTLAITISIFLLYLKILTISNFYFVSFIINLILFLKSISWFISYIYLIILFLLLYHIFNGIRHIFWDLGFFLNNQHLIFSTIVFIFILCFILILNIIKIA</sequence>
<evidence type="ECO:0000256" key="4">
    <source>
        <dbReference type="ARBA" id="ARBA00022723"/>
    </source>
</evidence>
<dbReference type="PANTHER" id="PTHR10978:SF5">
    <property type="entry name" value="SUCCINATE DEHYDROGENASE CYTOCHROME B560 SUBUNIT, MITOCHONDRIAL"/>
    <property type="match status" value="1"/>
</dbReference>
<evidence type="ECO:0000256" key="1">
    <source>
        <dbReference type="ARBA" id="ARBA00004141"/>
    </source>
</evidence>